<accession>A0ACC2DEI2</accession>
<protein>
    <submittedName>
        <fullName evidence="1">Uncharacterized protein</fullName>
    </submittedName>
</protein>
<comment type="caution">
    <text evidence="1">The sequence shown here is derived from an EMBL/GenBank/DDBJ whole genome shotgun (WGS) entry which is preliminary data.</text>
</comment>
<dbReference type="Proteomes" id="UP001162992">
    <property type="component" value="Chromosome 6"/>
</dbReference>
<dbReference type="EMBL" id="CM055097">
    <property type="protein sequence ID" value="KAJ7552733.1"/>
    <property type="molecule type" value="Genomic_DNA"/>
</dbReference>
<reference evidence="2" key="1">
    <citation type="journal article" date="2024" name="Proc. Natl. Acad. Sci. U.S.A.">
        <title>Extraordinary preservation of gene collinearity over three hundred million years revealed in homosporous lycophytes.</title>
        <authorList>
            <person name="Li C."/>
            <person name="Wickell D."/>
            <person name="Kuo L.Y."/>
            <person name="Chen X."/>
            <person name="Nie B."/>
            <person name="Liao X."/>
            <person name="Peng D."/>
            <person name="Ji J."/>
            <person name="Jenkins J."/>
            <person name="Williams M."/>
            <person name="Shu S."/>
            <person name="Plott C."/>
            <person name="Barry K."/>
            <person name="Rajasekar S."/>
            <person name="Grimwood J."/>
            <person name="Han X."/>
            <person name="Sun S."/>
            <person name="Hou Z."/>
            <person name="He W."/>
            <person name="Dai G."/>
            <person name="Sun C."/>
            <person name="Schmutz J."/>
            <person name="Leebens-Mack J.H."/>
            <person name="Li F.W."/>
            <person name="Wang L."/>
        </authorList>
    </citation>
    <scope>NUCLEOTIDE SEQUENCE [LARGE SCALE GENOMIC DNA]</scope>
    <source>
        <strain evidence="2">cv. PW_Plant_1</strain>
    </source>
</reference>
<sequence>MRTGHEGNSRIWRVGNRTCVSFTISTSVLKFKMSEDPFICQKHLWHLDGVCASCLREKLDVLTSSRGTTSHGIKLGIRSMRLQLNESREEKLSLPVSEDDLLHLECIEKNASLKRSDKRCSERDTISENSDDTFKESLNHSFSSAIHLEDPNLIDRVHSSQTAPRETKTTDNAHSKTSCINVFFRGGFINPENSSKDTPSRSVEEDATYRSTCCHTFHELSDQNLDERSPSRTVINVDSEHSRDWNSELRQWNSSEDHVNQRTSPNRKRHLRNITWSNLLATFLNFFGYKPPRNTKCDSKDEQSFSNKPGTCLSPSACVEAELKHGSEAPACVAFSRDCATSSLKKSCVPPTTCKDSERGNRDALRSRHFANAGGYWKFSLSPWRPRLKDAKQKF</sequence>
<evidence type="ECO:0000313" key="1">
    <source>
        <dbReference type="EMBL" id="KAJ7552733.1"/>
    </source>
</evidence>
<organism evidence="1 2">
    <name type="scientific">Diphasiastrum complanatum</name>
    <name type="common">Issler's clubmoss</name>
    <name type="synonym">Lycopodium complanatum</name>
    <dbReference type="NCBI Taxonomy" id="34168"/>
    <lineage>
        <taxon>Eukaryota</taxon>
        <taxon>Viridiplantae</taxon>
        <taxon>Streptophyta</taxon>
        <taxon>Embryophyta</taxon>
        <taxon>Tracheophyta</taxon>
        <taxon>Lycopodiopsida</taxon>
        <taxon>Lycopodiales</taxon>
        <taxon>Lycopodiaceae</taxon>
        <taxon>Lycopodioideae</taxon>
        <taxon>Diphasiastrum</taxon>
    </lineage>
</organism>
<keyword evidence="2" id="KW-1185">Reference proteome</keyword>
<gene>
    <name evidence="1" type="ORF">O6H91_06G067800</name>
</gene>
<name>A0ACC2DEI2_DIPCM</name>
<evidence type="ECO:0000313" key="2">
    <source>
        <dbReference type="Proteomes" id="UP001162992"/>
    </source>
</evidence>
<proteinExistence type="predicted"/>